<dbReference type="RefSeq" id="WP_205495742.1">
    <property type="nucleotide sequence ID" value="NZ_JAFHAP010000010.1"/>
</dbReference>
<name>A0ABS2WKP2_9BACL</name>
<protein>
    <submittedName>
        <fullName evidence="1">Uncharacterized protein</fullName>
    </submittedName>
</protein>
<dbReference type="Proteomes" id="UP001177120">
    <property type="component" value="Unassembled WGS sequence"/>
</dbReference>
<proteinExistence type="predicted"/>
<accession>A0ABS2WKP2</accession>
<dbReference type="EMBL" id="JAFHAP010000010">
    <property type="protein sequence ID" value="MBN2910098.1"/>
    <property type="molecule type" value="Genomic_DNA"/>
</dbReference>
<organism evidence="1 2">
    <name type="scientific">Polycladomyces zharkentensis</name>
    <dbReference type="NCBI Taxonomy" id="2807616"/>
    <lineage>
        <taxon>Bacteria</taxon>
        <taxon>Bacillati</taxon>
        <taxon>Bacillota</taxon>
        <taxon>Bacilli</taxon>
        <taxon>Bacillales</taxon>
        <taxon>Thermoactinomycetaceae</taxon>
        <taxon>Polycladomyces</taxon>
    </lineage>
</organism>
<gene>
    <name evidence="1" type="ORF">JQC72_11360</name>
</gene>
<comment type="caution">
    <text evidence="1">The sequence shown here is derived from an EMBL/GenBank/DDBJ whole genome shotgun (WGS) entry which is preliminary data.</text>
</comment>
<evidence type="ECO:0000313" key="2">
    <source>
        <dbReference type="Proteomes" id="UP001177120"/>
    </source>
</evidence>
<reference evidence="1" key="1">
    <citation type="journal article" date="2024" name="Int. J. Syst. Evol. Microbiol.">
        <title>Polycladomyces zharkentensis sp. nov., a novel thermophilic cellulose- and starch-degrading member of the Bacillota from a geothermal aquifer in Kazakhstan.</title>
        <authorList>
            <person name="Mashzhan A."/>
            <person name="Kistaubayeva A."/>
            <person name="Javier-Lopez R."/>
            <person name="Bissenova U."/>
            <person name="Bissenbay A."/>
            <person name="Birkeland N.K."/>
        </authorList>
    </citation>
    <scope>NUCLEOTIDE SEQUENCE</scope>
    <source>
        <strain evidence="1">ZKZ2T</strain>
    </source>
</reference>
<keyword evidence="2" id="KW-1185">Reference proteome</keyword>
<evidence type="ECO:0000313" key="1">
    <source>
        <dbReference type="EMBL" id="MBN2910098.1"/>
    </source>
</evidence>
<sequence length="116" mass="13010">MSELEHQVHGNHGHIHSLSCGHTKILHRGHVDYVHDGHLHHQHGDHWDECKIDVSDINPDTCRPVACGCNHDKDCGHEMVPHGDHTDYLVNGRLHHVHGDHCDDHGPVELITVQSG</sequence>